<protein>
    <recommendedName>
        <fullName evidence="3">DDE Tnp4 domain-containing protein</fullName>
    </recommendedName>
</protein>
<dbReference type="AlphaFoldDB" id="A0A9X0WIH4"/>
<evidence type="ECO:0000313" key="5">
    <source>
        <dbReference type="Proteomes" id="UP001138802"/>
    </source>
</evidence>
<dbReference type="InterPro" id="IPR027806">
    <property type="entry name" value="HARBI1_dom"/>
</dbReference>
<dbReference type="EMBL" id="NRSD01000010">
    <property type="protein sequence ID" value="MBK1645188.1"/>
    <property type="molecule type" value="Genomic_DNA"/>
</dbReference>
<evidence type="ECO:0000256" key="1">
    <source>
        <dbReference type="ARBA" id="ARBA00001968"/>
    </source>
</evidence>
<evidence type="ECO:0000313" key="4">
    <source>
        <dbReference type="EMBL" id="MBK1645188.1"/>
    </source>
</evidence>
<evidence type="ECO:0000259" key="3">
    <source>
        <dbReference type="Pfam" id="PF13359"/>
    </source>
</evidence>
<comment type="caution">
    <text evidence="4">The sequence shown here is derived from an EMBL/GenBank/DDBJ whole genome shotgun (WGS) entry which is preliminary data.</text>
</comment>
<feature type="domain" description="DDE Tnp4" evidence="3">
    <location>
        <begin position="174"/>
        <end position="246"/>
    </location>
</feature>
<dbReference type="Pfam" id="PF13359">
    <property type="entry name" value="DDE_Tnp_4"/>
    <property type="match status" value="1"/>
</dbReference>
<evidence type="ECO:0000256" key="2">
    <source>
        <dbReference type="ARBA" id="ARBA00022723"/>
    </source>
</evidence>
<accession>A0A9X0WIH4</accession>
<keyword evidence="2" id="KW-0479">Metal-binding</keyword>
<name>A0A9X0WIH4_9GAMM</name>
<comment type="cofactor">
    <cofactor evidence="1">
        <name>a divalent metal cation</name>
        <dbReference type="ChEBI" id="CHEBI:60240"/>
    </cofactor>
</comment>
<dbReference type="GO" id="GO:0046872">
    <property type="term" value="F:metal ion binding"/>
    <property type="evidence" value="ECO:0007669"/>
    <property type="project" value="UniProtKB-KW"/>
</dbReference>
<keyword evidence="5" id="KW-1185">Reference proteome</keyword>
<gene>
    <name evidence="4" type="ORF">CKO25_11130</name>
</gene>
<reference evidence="4 5" key="1">
    <citation type="journal article" date="2020" name="Microorganisms">
        <title>Osmotic Adaptation and Compatible Solute Biosynthesis of Phototrophic Bacteria as Revealed from Genome Analyses.</title>
        <authorList>
            <person name="Imhoff J.F."/>
            <person name="Rahn T."/>
            <person name="Kunzel S."/>
            <person name="Keller A."/>
            <person name="Neulinger S.C."/>
        </authorList>
    </citation>
    <scope>NUCLEOTIDE SEQUENCE [LARGE SCALE GENOMIC DNA]</scope>
    <source>
        <strain evidence="4 5">DSM 21303</strain>
    </source>
</reference>
<proteinExistence type="predicted"/>
<organism evidence="4 5">
    <name type="scientific">Thiocapsa imhoffii</name>
    <dbReference type="NCBI Taxonomy" id="382777"/>
    <lineage>
        <taxon>Bacteria</taxon>
        <taxon>Pseudomonadati</taxon>
        <taxon>Pseudomonadota</taxon>
        <taxon>Gammaproteobacteria</taxon>
        <taxon>Chromatiales</taxon>
        <taxon>Chromatiaceae</taxon>
        <taxon>Thiocapsa</taxon>
    </lineage>
</organism>
<sequence>MLMRLRRPPRSPGLFFQHQQGRRLVQCVLLAAQRVLQVAHALRLLMLPSRALVPGQLFGIGAAGHGGLLPALDLLGIQTLAPAPLRSRLLIQCGGLDHHCKLVPTTPGFRVRRIRRHHMPPILVLAQPGKQCRLRAPRHPVHINHRAGIWRHHLLDHFGFLGATTDDGHGADIRLPHKRPEWSKLNRHPRLTKIQQRANRHHSSIRVLVEHAIAGMESFNCLTHRIQNQSSSRIDHFFSIAGGLWN</sequence>
<dbReference type="Proteomes" id="UP001138802">
    <property type="component" value="Unassembled WGS sequence"/>
</dbReference>